<dbReference type="AlphaFoldDB" id="E4UBE5"/>
<dbReference type="EMBL" id="CP002371">
    <property type="protein sequence ID" value="ADR52450.1"/>
    <property type="molecule type" value="Genomic_DNA"/>
</dbReference>
<dbReference type="KEGG" id="lso:CKC_03505"/>
<organism evidence="2 3">
    <name type="scientific">Liberibacter solanacearum (strain CLso-ZC1)</name>
    <dbReference type="NCBI Taxonomy" id="658172"/>
    <lineage>
        <taxon>Bacteria</taxon>
        <taxon>Pseudomonadati</taxon>
        <taxon>Pseudomonadota</taxon>
        <taxon>Alphaproteobacteria</taxon>
        <taxon>Hyphomicrobiales</taxon>
        <taxon>Rhizobiaceae</taxon>
        <taxon>Liberibacter</taxon>
    </lineage>
</organism>
<proteinExistence type="predicted"/>
<dbReference type="Proteomes" id="UP000007038">
    <property type="component" value="Chromosome"/>
</dbReference>
<protein>
    <submittedName>
        <fullName evidence="2">Uncharacterized protein</fullName>
    </submittedName>
</protein>
<reference evidence="3" key="1">
    <citation type="submission" date="2010-11" db="EMBL/GenBank/DDBJ databases">
        <title>Complete genome sequence of Candidatus Liberibacter solanacearum CLso-ZC1.</title>
        <authorList>
            <person name="Lin H."/>
            <person name="Doddapaneni H.V."/>
            <person name="Lou B."/>
            <person name="Civerolo E.L."/>
            <person name="Chen C."/>
            <person name="Duan Y."/>
            <person name="Zhou L."/>
            <person name="Glynn J."/>
        </authorList>
    </citation>
    <scope>NUCLEOTIDE SEQUENCE [LARGE SCALE GENOMIC DNA]</scope>
    <source>
        <strain evidence="3">CLso-ZC1</strain>
    </source>
</reference>
<evidence type="ECO:0000313" key="2">
    <source>
        <dbReference type="EMBL" id="ADR52450.1"/>
    </source>
</evidence>
<reference key="2">
    <citation type="submission" date="2010-11" db="EMBL/GenBank/DDBJ databases">
        <authorList>
            <person name="Lin H."/>
            <person name="Doddapaneni H.V."/>
            <person name="Lou B."/>
            <person name="Civerolo E.L."/>
            <person name="Chen C."/>
            <person name="Duan Y."/>
            <person name="Zhou L."/>
            <person name="Glynn J."/>
        </authorList>
    </citation>
    <scope>NUCLEOTIDE SEQUENCE</scope>
    <source>
        <strain>CLso-ZC1</strain>
    </source>
</reference>
<evidence type="ECO:0000256" key="1">
    <source>
        <dbReference type="SAM" id="Phobius"/>
    </source>
</evidence>
<dbReference type="STRING" id="658172.CKC_03505"/>
<name>E4UBE5_LIBSC</name>
<sequence length="42" mass="5175">MKKILIKLGKFFIKWILFIIFLQFSMHFVISFFKYFLGIDLV</sequence>
<feature type="transmembrane region" description="Helical" evidence="1">
    <location>
        <begin position="12"/>
        <end position="37"/>
    </location>
</feature>
<accession>E4UBE5</accession>
<reference evidence="2 3" key="3">
    <citation type="journal article" date="2011" name="PLoS ONE">
        <title>The Complete Genome Sequence of 'Candidatus Liberibacter solanacearum', the Bacterium Associated with Potato Zebra Chip Disease.</title>
        <authorList>
            <person name="Lin H."/>
            <person name="Lou B."/>
            <person name="Glynn J.M."/>
            <person name="Doddapaneni H."/>
            <person name="Civerolo E.L."/>
            <person name="Chen C."/>
            <person name="Duan Y."/>
            <person name="Zhou L."/>
            <person name="Vahling C.M."/>
        </authorList>
    </citation>
    <scope>NUCLEOTIDE SEQUENCE [LARGE SCALE GENOMIC DNA]</scope>
    <source>
        <strain evidence="2 3">CLso-ZC1</strain>
    </source>
</reference>
<dbReference type="HOGENOM" id="CLU_3253581_0_0_5"/>
<gene>
    <name evidence="2" type="ordered locus">CKC_03505</name>
</gene>
<keyword evidence="1" id="KW-1133">Transmembrane helix</keyword>
<keyword evidence="1" id="KW-0812">Transmembrane</keyword>
<evidence type="ECO:0000313" key="3">
    <source>
        <dbReference type="Proteomes" id="UP000007038"/>
    </source>
</evidence>
<keyword evidence="1" id="KW-0472">Membrane</keyword>